<evidence type="ECO:0000313" key="2">
    <source>
        <dbReference type="EMBL" id="CAB4203781.1"/>
    </source>
</evidence>
<gene>
    <name evidence="2" type="ORF">UFOVP1388_4</name>
    <name evidence="3" type="ORF">UFOVP1565_9</name>
    <name evidence="1" type="ORF">UFOVP311_25</name>
</gene>
<evidence type="ECO:0000313" key="3">
    <source>
        <dbReference type="EMBL" id="CAB5229695.1"/>
    </source>
</evidence>
<reference evidence="1" key="1">
    <citation type="submission" date="2020-04" db="EMBL/GenBank/DDBJ databases">
        <authorList>
            <person name="Chiriac C."/>
            <person name="Salcher M."/>
            <person name="Ghai R."/>
            <person name="Kavagutti S V."/>
        </authorList>
    </citation>
    <scope>NUCLEOTIDE SEQUENCE</scope>
</reference>
<dbReference type="Gene3D" id="3.40.91.30">
    <property type="match status" value="1"/>
</dbReference>
<proteinExistence type="predicted"/>
<accession>A0A6J5LU96</accession>
<dbReference type="EMBL" id="LR796321">
    <property type="protein sequence ID" value="CAB4136530.1"/>
    <property type="molecule type" value="Genomic_DNA"/>
</dbReference>
<protein>
    <submittedName>
        <fullName evidence="1">Uncharacterized protein</fullName>
    </submittedName>
</protein>
<dbReference type="EMBL" id="LR798408">
    <property type="protein sequence ID" value="CAB5229695.1"/>
    <property type="molecule type" value="Genomic_DNA"/>
</dbReference>
<evidence type="ECO:0000313" key="1">
    <source>
        <dbReference type="EMBL" id="CAB4136530.1"/>
    </source>
</evidence>
<name>A0A6J5LU96_9CAUD</name>
<sequence length="222" mass="25447">MAELSNLKPIQTKYKGYHFRSRLEARWAVFFEEMGLDWSYEVEGFELPSGAWYLPDFFVSNPKDCFDYWYEVKPKGTPPCPKVKEFGFSLPGDSDFFYQGENNLTETIVTKPQLIIQLNGDPLDFGIAMCPRCKKISYENPLFDQLHDNFVNEYNCEQCDIAKCGGGTFLETRSDGSEFYWHKGVMGNLNLNDEYFVASLACEIVDAGIKAREARFDGSNSQ</sequence>
<organism evidence="1">
    <name type="scientific">uncultured Caudovirales phage</name>
    <dbReference type="NCBI Taxonomy" id="2100421"/>
    <lineage>
        <taxon>Viruses</taxon>
        <taxon>Duplodnaviria</taxon>
        <taxon>Heunggongvirae</taxon>
        <taxon>Uroviricota</taxon>
        <taxon>Caudoviricetes</taxon>
        <taxon>Peduoviridae</taxon>
        <taxon>Maltschvirus</taxon>
        <taxon>Maltschvirus maltsch</taxon>
    </lineage>
</organism>
<dbReference type="EMBL" id="LR797344">
    <property type="protein sequence ID" value="CAB4203781.1"/>
    <property type="molecule type" value="Genomic_DNA"/>
</dbReference>